<gene>
    <name evidence="1" type="ORF">CLLI_14130</name>
</gene>
<proteinExistence type="predicted"/>
<dbReference type="Proteomes" id="UP000239706">
    <property type="component" value="Unassembled WGS sequence"/>
</dbReference>
<evidence type="ECO:0008006" key="3">
    <source>
        <dbReference type="Google" id="ProtNLM"/>
    </source>
</evidence>
<keyword evidence="2" id="KW-1185">Reference proteome</keyword>
<evidence type="ECO:0000313" key="2">
    <source>
        <dbReference type="Proteomes" id="UP000239706"/>
    </source>
</evidence>
<dbReference type="OrthoDB" id="1708132at2"/>
<protein>
    <recommendedName>
        <fullName evidence="3">DUF3787 domain-containing protein</fullName>
    </recommendedName>
</protein>
<evidence type="ECO:0000313" key="1">
    <source>
        <dbReference type="EMBL" id="PRR78831.1"/>
    </source>
</evidence>
<organism evidence="1 2">
    <name type="scientific">Clostridium liquoris</name>
    <dbReference type="NCBI Taxonomy" id="1289519"/>
    <lineage>
        <taxon>Bacteria</taxon>
        <taxon>Bacillati</taxon>
        <taxon>Bacillota</taxon>
        <taxon>Clostridia</taxon>
        <taxon>Eubacteriales</taxon>
        <taxon>Clostridiaceae</taxon>
        <taxon>Clostridium</taxon>
    </lineage>
</organism>
<dbReference type="InterPro" id="IPR024209">
    <property type="entry name" value="CDIF630_02480-like"/>
</dbReference>
<comment type="caution">
    <text evidence="1">The sequence shown here is derived from an EMBL/GenBank/DDBJ whole genome shotgun (WGS) entry which is preliminary data.</text>
</comment>
<dbReference type="RefSeq" id="WP_106063527.1">
    <property type="nucleotide sequence ID" value="NZ_PVXO01000036.1"/>
</dbReference>
<sequence length="57" mass="6474">MVNNTIKVNTTTKKIPIEQHNTAAWANIESMKPISQVTVPSEMETFNAKEWVDSNQK</sequence>
<name>A0A2T0B4K7_9CLOT</name>
<reference evidence="1 2" key="1">
    <citation type="submission" date="2018-03" db="EMBL/GenBank/DDBJ databases">
        <title>Genome sequence of Clostridium liquoris DSM 100320.</title>
        <authorList>
            <person name="Poehlein A."/>
            <person name="Daniel R."/>
        </authorList>
    </citation>
    <scope>NUCLEOTIDE SEQUENCE [LARGE SCALE GENOMIC DNA]</scope>
    <source>
        <strain evidence="1 2">DSM 100320</strain>
    </source>
</reference>
<dbReference type="AlphaFoldDB" id="A0A2T0B4K7"/>
<dbReference type="EMBL" id="PVXO01000036">
    <property type="protein sequence ID" value="PRR78831.1"/>
    <property type="molecule type" value="Genomic_DNA"/>
</dbReference>
<dbReference type="Pfam" id="PF12655">
    <property type="entry name" value="CDIF630_02480-like"/>
    <property type="match status" value="1"/>
</dbReference>
<accession>A0A2T0B4K7</accession>